<protein>
    <submittedName>
        <fullName evidence="1">Uncharacterized protein</fullName>
    </submittedName>
</protein>
<sequence length="60" mass="6164">MDPGDGKSVTLDSVTAANVVVQSGGSNSIHFKGNTKVDKLVIAAVNNNGNKVRIVIEGNI</sequence>
<dbReference type="Proteomes" id="UP000076603">
    <property type="component" value="Unassembled WGS sequence"/>
</dbReference>
<evidence type="ECO:0000313" key="1">
    <source>
        <dbReference type="EMBL" id="KZL90209.1"/>
    </source>
</evidence>
<dbReference type="STRING" id="1121326.CLMAG_47030"/>
<evidence type="ECO:0000313" key="2">
    <source>
        <dbReference type="Proteomes" id="UP000076603"/>
    </source>
</evidence>
<dbReference type="PATRIC" id="fig|1121326.3.peg.4762"/>
<gene>
    <name evidence="1" type="ORF">CLMAG_47030</name>
</gene>
<dbReference type="AlphaFoldDB" id="A0A162RPN5"/>
<dbReference type="EMBL" id="LWAE01000006">
    <property type="protein sequence ID" value="KZL90209.1"/>
    <property type="molecule type" value="Genomic_DNA"/>
</dbReference>
<keyword evidence="2" id="KW-1185">Reference proteome</keyword>
<proteinExistence type="predicted"/>
<name>A0A162RPN5_9CLOT</name>
<dbReference type="RefSeq" id="WP_066627779.1">
    <property type="nucleotide sequence ID" value="NZ_LWAE01000006.1"/>
</dbReference>
<comment type="caution">
    <text evidence="1">The sequence shown here is derived from an EMBL/GenBank/DDBJ whole genome shotgun (WGS) entry which is preliminary data.</text>
</comment>
<accession>A0A162RPN5</accession>
<organism evidence="1 2">
    <name type="scientific">Clostridium magnum DSM 2767</name>
    <dbReference type="NCBI Taxonomy" id="1121326"/>
    <lineage>
        <taxon>Bacteria</taxon>
        <taxon>Bacillati</taxon>
        <taxon>Bacillota</taxon>
        <taxon>Clostridia</taxon>
        <taxon>Eubacteriales</taxon>
        <taxon>Clostridiaceae</taxon>
        <taxon>Clostridium</taxon>
    </lineage>
</organism>
<dbReference type="OrthoDB" id="1904694at2"/>
<reference evidence="1 2" key="1">
    <citation type="submission" date="2016-04" db="EMBL/GenBank/DDBJ databases">
        <title>Genome sequence of Clostridium magnum DSM 2767.</title>
        <authorList>
            <person name="Poehlein A."/>
            <person name="Uhlig R."/>
            <person name="Fischer R."/>
            <person name="Bahl H."/>
            <person name="Daniel R."/>
        </authorList>
    </citation>
    <scope>NUCLEOTIDE SEQUENCE [LARGE SCALE GENOMIC DNA]</scope>
    <source>
        <strain evidence="1 2">DSM 2767</strain>
    </source>
</reference>